<evidence type="ECO:0000313" key="1">
    <source>
        <dbReference type="EMBL" id="AIT14416.1"/>
    </source>
</evidence>
<dbReference type="EMBL" id="KM507819">
    <property type="protein sequence ID" value="AIT14416.1"/>
    <property type="molecule type" value="Genomic_DNA"/>
</dbReference>
<reference evidence="1 2" key="1">
    <citation type="submission" date="2014-09" db="EMBL/GenBank/DDBJ databases">
        <authorList>
            <person name="Lapin J.S."/>
            <person name="Pope W.H."/>
            <person name="Hua J."/>
            <person name="Ford M.E."/>
            <person name="Conway J.F."/>
            <person name="Hatfull G.F."/>
            <person name="Hendrix R.W."/>
        </authorList>
    </citation>
    <scope>NUCLEOTIDE SEQUENCE [LARGE SCALE GENOMIC DNA]</scope>
</reference>
<protein>
    <submittedName>
        <fullName evidence="1">Uncharacterized protein</fullName>
    </submittedName>
</protein>
<dbReference type="KEGG" id="vg:22111566"/>
<name>A0A097EYB3_9CAUD</name>
<dbReference type="GeneID" id="22111566"/>
<proteinExistence type="predicted"/>
<dbReference type="RefSeq" id="YP_009102113.1">
    <property type="nucleotide sequence ID" value="NC_025447.1"/>
</dbReference>
<organism evidence="1 2">
    <name type="scientific">Escherichia phage 121Q</name>
    <dbReference type="NCBI Taxonomy" id="1555202"/>
    <lineage>
        <taxon>Viruses</taxon>
        <taxon>Duplodnaviria</taxon>
        <taxon>Heunggongvirae</taxon>
        <taxon>Uroviricota</taxon>
        <taxon>Caudoviricetes</taxon>
        <taxon>Asteriusvirus</taxon>
        <taxon>Asteriusvirus av121Q</taxon>
    </lineage>
</organism>
<sequence length="150" mass="17404">MLIETETFKRFIDVCRDTCFCFLSSQEQFDAMSDVLGYRRSVLMYFDGPLIEVHDDVYSLQYVSINNAFIFIADTYSIVVEERGKGIPTTHYIDCQRTDCVYSSGLIQTPIPYPSIYINTLHQEIIEYCNSISDRDTQYFPIVLLKGVRT</sequence>
<dbReference type="Proteomes" id="UP000029889">
    <property type="component" value="Segment"/>
</dbReference>
<gene>
    <name evidence="1" type="primary">526</name>
    <name evidence="1" type="ORF">PBI_121Q_526</name>
</gene>
<evidence type="ECO:0000313" key="2">
    <source>
        <dbReference type="Proteomes" id="UP000029889"/>
    </source>
</evidence>
<keyword evidence="2" id="KW-1185">Reference proteome</keyword>
<accession>A0A097EYB3</accession>